<reference evidence="2" key="1">
    <citation type="submission" date="2022-11" db="UniProtKB">
        <authorList>
            <consortium name="WormBaseParasite"/>
        </authorList>
    </citation>
    <scope>IDENTIFICATION</scope>
</reference>
<name>A0AC34R995_9BILA</name>
<sequence length="495" mass="56673">MSSLKKQLEELTNPAPGLADLEDEDFDGTSSRKLLTKDVENEDTVETGVRRIRQELDLDQLDEKYRGSKTTRSEIFGDNSGFSLTNGFSEKTVETSDDEEEVGFSAKAVETSDDEVDLIDEDYHNPDNLAIDYGEDDEENIESGSEDEIDDNDERDVAENETIKENGFKTMGESNNGEDSKKSEAVRAQFQLWEHIMRLTIKAHAALRAFNQFPRGDDAKNMFEESNDEVKQSVKQLRSNIFSTLDALVDISTILNKKGAEKLTDEDDEEIESSTDEEGNKSDTDDQSAENGLLKDRGNSFKNVTPGKAVNQTLSSFQKKLIENEKQFADVAVEVLTKWDDRTKLVGRSSKNTKNLVALESSVTKQIDRIMSDKLRLLHRTQQRRSENYRLGADQESTTDPEIFDDDDFYQTLLKEFIEEKSGQTSDPHEMTRRFIELQKLRETKVKKVKDRSGNKERRIKFVTVPKLVNFYASRPENVEWSHERRNELFKSLFK</sequence>
<evidence type="ECO:0000313" key="2">
    <source>
        <dbReference type="WBParaSite" id="JU765_v2.g4770.t1"/>
    </source>
</evidence>
<organism evidence="1 2">
    <name type="scientific">Panagrolaimus sp. JU765</name>
    <dbReference type="NCBI Taxonomy" id="591449"/>
    <lineage>
        <taxon>Eukaryota</taxon>
        <taxon>Metazoa</taxon>
        <taxon>Ecdysozoa</taxon>
        <taxon>Nematoda</taxon>
        <taxon>Chromadorea</taxon>
        <taxon>Rhabditida</taxon>
        <taxon>Tylenchina</taxon>
        <taxon>Panagrolaimomorpha</taxon>
        <taxon>Panagrolaimoidea</taxon>
        <taxon>Panagrolaimidae</taxon>
        <taxon>Panagrolaimus</taxon>
    </lineage>
</organism>
<evidence type="ECO:0000313" key="1">
    <source>
        <dbReference type="Proteomes" id="UP000887576"/>
    </source>
</evidence>
<protein>
    <submittedName>
        <fullName evidence="2">Protein AATF</fullName>
    </submittedName>
</protein>
<proteinExistence type="predicted"/>
<dbReference type="WBParaSite" id="JU765_v2.g4770.t1">
    <property type="protein sequence ID" value="JU765_v2.g4770.t1"/>
    <property type="gene ID" value="JU765_v2.g4770"/>
</dbReference>
<dbReference type="Proteomes" id="UP000887576">
    <property type="component" value="Unplaced"/>
</dbReference>
<accession>A0AC34R995</accession>